<keyword evidence="1" id="KW-0732">Signal</keyword>
<proteinExistence type="predicted"/>
<protein>
    <recommendedName>
        <fullName evidence="2">Polysaccharide pyruvyl transferase domain-containing protein</fullName>
    </recommendedName>
</protein>
<feature type="chain" id="PRO_5002111996" description="Polysaccharide pyruvyl transferase domain-containing protein" evidence="1">
    <location>
        <begin position="18"/>
        <end position="456"/>
    </location>
</feature>
<organism evidence="3">
    <name type="scientific">Arion vulgaris</name>
    <dbReference type="NCBI Taxonomy" id="1028688"/>
    <lineage>
        <taxon>Eukaryota</taxon>
        <taxon>Metazoa</taxon>
        <taxon>Spiralia</taxon>
        <taxon>Lophotrochozoa</taxon>
        <taxon>Mollusca</taxon>
        <taxon>Gastropoda</taxon>
        <taxon>Heterobranchia</taxon>
        <taxon>Euthyneura</taxon>
        <taxon>Panpulmonata</taxon>
        <taxon>Eupulmonata</taxon>
        <taxon>Stylommatophora</taxon>
        <taxon>Helicina</taxon>
        <taxon>Arionoidea</taxon>
        <taxon>Arionidae</taxon>
        <taxon>Arion</taxon>
    </lineage>
</organism>
<dbReference type="AlphaFoldDB" id="A0A0B7B6N4"/>
<feature type="signal peptide" evidence="1">
    <location>
        <begin position="1"/>
        <end position="17"/>
    </location>
</feature>
<dbReference type="InterPro" id="IPR007345">
    <property type="entry name" value="Polysacch_pyruvyl_Trfase"/>
</dbReference>
<evidence type="ECO:0000259" key="2">
    <source>
        <dbReference type="Pfam" id="PF04230"/>
    </source>
</evidence>
<feature type="domain" description="Polysaccharide pyruvyl transferase" evidence="2">
    <location>
        <begin position="143"/>
        <end position="296"/>
    </location>
</feature>
<dbReference type="Pfam" id="PF04230">
    <property type="entry name" value="PS_pyruv_trans"/>
    <property type="match status" value="2"/>
</dbReference>
<evidence type="ECO:0000256" key="1">
    <source>
        <dbReference type="SAM" id="SignalP"/>
    </source>
</evidence>
<feature type="domain" description="Polysaccharide pyruvyl transferase" evidence="2">
    <location>
        <begin position="359"/>
        <end position="387"/>
    </location>
</feature>
<gene>
    <name evidence="3" type="primary">ORF162237</name>
</gene>
<name>A0A0B7B6N4_9EUPU</name>
<reference evidence="3" key="1">
    <citation type="submission" date="2014-12" db="EMBL/GenBank/DDBJ databases">
        <title>Insight into the proteome of Arion vulgaris.</title>
        <authorList>
            <person name="Aradska J."/>
            <person name="Bulat T."/>
            <person name="Smidak R."/>
            <person name="Sarate P."/>
            <person name="Gangsoo J."/>
            <person name="Sialana F."/>
            <person name="Bilban M."/>
            <person name="Lubec G."/>
        </authorList>
    </citation>
    <scope>NUCLEOTIDE SEQUENCE</scope>
    <source>
        <tissue evidence="3">Skin</tissue>
    </source>
</reference>
<accession>A0A0B7B6N4</accession>
<dbReference type="EMBL" id="HACG01041076">
    <property type="protein sequence ID" value="CEK87941.1"/>
    <property type="molecule type" value="Transcribed_RNA"/>
</dbReference>
<evidence type="ECO:0000313" key="3">
    <source>
        <dbReference type="EMBL" id="CEK87941.1"/>
    </source>
</evidence>
<sequence length="456" mass="52731">MLASLLVSSCLLTTNYGSHLITRQTFPFVQTRETIKEYTEHLPNLRFDPIIDLTFGGNSFKRPDTSDLLPDLNGYLEMENANITEFLNRQFINDPTGVNYLSKQLKTSLEVIKEAQRIHYNLFQDILGKYKYCILLDIADFENKGDPAITVGEIYYLSRINLTILFYCSSYVCTDSMLEKALVIARKHSPNELVILIHGGGSIIGYIERDEFRFKILKMFKGFHLFVFPQSIWKHKLIPAAHFQLCKTSYCCNENLTFVIRDSASYSMAKQYFNGTTKLLMAPDMAFHIGPIKRFISPVFDILWLRRQDQETGRYNITKKFPPHLRVHVTDWNNFRTPQAGTSLEKAFYATVMGTFFVQRGRVVITDRLHGHIFSTLMDIPHVLLDNQWKKVSSYHNTWTLGLENTRLTDNADEAIKYALELLEIYDQVLPPRIKLMTPNVKVKNNTLTLLDSSYP</sequence>